<dbReference type="Gene3D" id="3.40.190.10">
    <property type="entry name" value="Periplasmic binding protein-like II"/>
    <property type="match status" value="2"/>
</dbReference>
<evidence type="ECO:0000313" key="1">
    <source>
        <dbReference type="EMBL" id="MBW4544098.1"/>
    </source>
</evidence>
<accession>A0A951PI89</accession>
<reference evidence="1" key="2">
    <citation type="journal article" date="2022" name="Microbiol. Resour. Announc.">
        <title>Metagenome Sequencing to Explore Phylogenomics of Terrestrial Cyanobacteria.</title>
        <authorList>
            <person name="Ward R.D."/>
            <person name="Stajich J.E."/>
            <person name="Johansen J.R."/>
            <person name="Huntemann M."/>
            <person name="Clum A."/>
            <person name="Foster B."/>
            <person name="Foster B."/>
            <person name="Roux S."/>
            <person name="Palaniappan K."/>
            <person name="Varghese N."/>
            <person name="Mukherjee S."/>
            <person name="Reddy T.B.K."/>
            <person name="Daum C."/>
            <person name="Copeland A."/>
            <person name="Chen I.A."/>
            <person name="Ivanova N.N."/>
            <person name="Kyrpides N.C."/>
            <person name="Shapiro N."/>
            <person name="Eloe-Fadrosh E.A."/>
            <person name="Pietrasiak N."/>
        </authorList>
    </citation>
    <scope>NUCLEOTIDE SEQUENCE</scope>
    <source>
        <strain evidence="1">CPER-KK1</strain>
    </source>
</reference>
<protein>
    <submittedName>
        <fullName evidence="1">PhnD/SsuA/transferrin family substrate-binding protein</fullName>
    </submittedName>
</protein>
<dbReference type="Pfam" id="PF12974">
    <property type="entry name" value="Phosphonate-bd"/>
    <property type="match status" value="1"/>
</dbReference>
<reference evidence="1" key="1">
    <citation type="submission" date="2021-05" db="EMBL/GenBank/DDBJ databases">
        <authorList>
            <person name="Pietrasiak N."/>
            <person name="Ward R."/>
            <person name="Stajich J.E."/>
            <person name="Kurbessoian T."/>
        </authorList>
    </citation>
    <scope>NUCLEOTIDE SEQUENCE</scope>
    <source>
        <strain evidence="1">CPER-KK1</strain>
    </source>
</reference>
<dbReference type="AlphaFoldDB" id="A0A951PI89"/>
<gene>
    <name evidence="1" type="ORF">KME25_06605</name>
</gene>
<proteinExistence type="predicted"/>
<dbReference type="PANTHER" id="PTHR35841">
    <property type="entry name" value="PHOSPHONATES-BINDING PERIPLASMIC PROTEIN"/>
    <property type="match status" value="1"/>
</dbReference>
<evidence type="ECO:0000313" key="2">
    <source>
        <dbReference type="Proteomes" id="UP000753908"/>
    </source>
</evidence>
<dbReference type="PANTHER" id="PTHR35841:SF1">
    <property type="entry name" value="PHOSPHONATES-BINDING PERIPLASMIC PROTEIN"/>
    <property type="match status" value="1"/>
</dbReference>
<organism evidence="1 2">
    <name type="scientific">Symplocastrum torsivum CPER-KK1</name>
    <dbReference type="NCBI Taxonomy" id="450513"/>
    <lineage>
        <taxon>Bacteria</taxon>
        <taxon>Bacillati</taxon>
        <taxon>Cyanobacteriota</taxon>
        <taxon>Cyanophyceae</taxon>
        <taxon>Oscillatoriophycideae</taxon>
        <taxon>Oscillatoriales</taxon>
        <taxon>Microcoleaceae</taxon>
        <taxon>Symplocastrum</taxon>
    </lineage>
</organism>
<dbReference type="EMBL" id="JAHHIF010000006">
    <property type="protein sequence ID" value="MBW4544098.1"/>
    <property type="molecule type" value="Genomic_DNA"/>
</dbReference>
<sequence length="270" mass="30321">MNQPNKLKLVSYLAPNMFGFYEAVGAYLSRVFDVKIQLEQSQYDPLEDPILLNDQLDLAFICGLPFARHHQASSHQLQALVAPVMQATRYQNRPVYFSDIIVKVDSDVMSFDDLAGKTFSYNDLGSNSGYNLVRQRLIQASYPSHFFGNLIPSGSHQRSIRLVIEGLADCAAIDSTVLEQELRDFPELSHHLRVIDSIGPCLVPPVVVAQHLGQAFRDSLESALIQADTELQSAMKRSQIQRYVPVKSEDYAPLGRMYDAALQRGYERIG</sequence>
<comment type="caution">
    <text evidence="1">The sequence shown here is derived from an EMBL/GenBank/DDBJ whole genome shotgun (WGS) entry which is preliminary data.</text>
</comment>
<dbReference type="Proteomes" id="UP000753908">
    <property type="component" value="Unassembled WGS sequence"/>
</dbReference>
<dbReference type="SUPFAM" id="SSF53850">
    <property type="entry name" value="Periplasmic binding protein-like II"/>
    <property type="match status" value="1"/>
</dbReference>
<name>A0A951PI89_9CYAN</name>